<feature type="region of interest" description="Disordered" evidence="14">
    <location>
        <begin position="25"/>
        <end position="71"/>
    </location>
</feature>
<evidence type="ECO:0000256" key="1">
    <source>
        <dbReference type="ARBA" id="ARBA00004192"/>
    </source>
</evidence>
<protein>
    <recommendedName>
        <fullName evidence="3">Serine/threonine-protein kinase 1</fullName>
        <ecNumber evidence="2">2.7.11.1</ecNumber>
    </recommendedName>
</protein>
<dbReference type="InterPro" id="IPR051138">
    <property type="entry name" value="PIM_Ser/Thr_kinase"/>
</dbReference>
<feature type="compositionally biased region" description="Basic residues" evidence="14">
    <location>
        <begin position="57"/>
        <end position="66"/>
    </location>
</feature>
<dbReference type="InterPro" id="IPR008271">
    <property type="entry name" value="Ser/Thr_kinase_AS"/>
</dbReference>
<evidence type="ECO:0000256" key="9">
    <source>
        <dbReference type="ARBA" id="ARBA00023200"/>
    </source>
</evidence>
<dbReference type="SUPFAM" id="SSF56112">
    <property type="entry name" value="Protein kinase-like (PK-like)"/>
    <property type="match status" value="1"/>
</dbReference>
<dbReference type="Proteomes" id="UP001163046">
    <property type="component" value="Unassembled WGS sequence"/>
</dbReference>
<keyword evidence="4 13" id="KW-0723">Serine/threonine-protein kinase</keyword>
<dbReference type="GO" id="GO:0030430">
    <property type="term" value="C:host cell cytoplasm"/>
    <property type="evidence" value="ECO:0007669"/>
    <property type="project" value="UniProtKB-SubCell"/>
</dbReference>
<comment type="caution">
    <text evidence="16">The sequence shown here is derived from an EMBL/GenBank/DDBJ whole genome shotgun (WGS) entry which is preliminary data.</text>
</comment>
<organism evidence="16 17">
    <name type="scientific">Desmophyllum pertusum</name>
    <dbReference type="NCBI Taxonomy" id="174260"/>
    <lineage>
        <taxon>Eukaryota</taxon>
        <taxon>Metazoa</taxon>
        <taxon>Cnidaria</taxon>
        <taxon>Anthozoa</taxon>
        <taxon>Hexacorallia</taxon>
        <taxon>Scleractinia</taxon>
        <taxon>Caryophylliina</taxon>
        <taxon>Caryophylliidae</taxon>
        <taxon>Desmophyllum</taxon>
    </lineage>
</organism>
<dbReference type="PANTHER" id="PTHR22984:SF25">
    <property type="entry name" value="PROTEIN KINASE DOMAIN-CONTAINING PROTEIN"/>
    <property type="match status" value="1"/>
</dbReference>
<evidence type="ECO:0000256" key="3">
    <source>
        <dbReference type="ARBA" id="ARBA00016885"/>
    </source>
</evidence>
<evidence type="ECO:0000256" key="13">
    <source>
        <dbReference type="RuleBase" id="RU000304"/>
    </source>
</evidence>
<evidence type="ECO:0000259" key="15">
    <source>
        <dbReference type="PROSITE" id="PS50011"/>
    </source>
</evidence>
<evidence type="ECO:0000256" key="10">
    <source>
        <dbReference type="ARBA" id="ARBA00047899"/>
    </source>
</evidence>
<comment type="catalytic activity">
    <reaction evidence="10">
        <text>L-threonyl-[protein] + ATP = O-phospho-L-threonyl-[protein] + ADP + H(+)</text>
        <dbReference type="Rhea" id="RHEA:46608"/>
        <dbReference type="Rhea" id="RHEA-COMP:11060"/>
        <dbReference type="Rhea" id="RHEA-COMP:11605"/>
        <dbReference type="ChEBI" id="CHEBI:15378"/>
        <dbReference type="ChEBI" id="CHEBI:30013"/>
        <dbReference type="ChEBI" id="CHEBI:30616"/>
        <dbReference type="ChEBI" id="CHEBI:61977"/>
        <dbReference type="ChEBI" id="CHEBI:456216"/>
        <dbReference type="EC" id="2.7.11.1"/>
    </reaction>
</comment>
<dbReference type="Gene3D" id="3.30.200.20">
    <property type="entry name" value="Phosphorylase Kinase, domain 1"/>
    <property type="match status" value="1"/>
</dbReference>
<keyword evidence="9" id="KW-1035">Host cytoplasm</keyword>
<dbReference type="InterPro" id="IPR011009">
    <property type="entry name" value="Kinase-like_dom_sf"/>
</dbReference>
<evidence type="ECO:0000256" key="11">
    <source>
        <dbReference type="ARBA" id="ARBA00048679"/>
    </source>
</evidence>
<evidence type="ECO:0000313" key="17">
    <source>
        <dbReference type="Proteomes" id="UP001163046"/>
    </source>
</evidence>
<evidence type="ECO:0000256" key="2">
    <source>
        <dbReference type="ARBA" id="ARBA00012513"/>
    </source>
</evidence>
<dbReference type="GO" id="GO:0005737">
    <property type="term" value="C:cytoplasm"/>
    <property type="evidence" value="ECO:0007669"/>
    <property type="project" value="TreeGrafter"/>
</dbReference>
<keyword evidence="17" id="KW-1185">Reference proteome</keyword>
<dbReference type="PANTHER" id="PTHR22984">
    <property type="entry name" value="SERINE/THREONINE-PROTEIN KINASE PIM"/>
    <property type="match status" value="1"/>
</dbReference>
<comment type="similarity">
    <text evidence="13">Belongs to the protein kinase superfamily.</text>
</comment>
<evidence type="ECO:0000256" key="14">
    <source>
        <dbReference type="SAM" id="MobiDB-lite"/>
    </source>
</evidence>
<dbReference type="EMBL" id="MU827796">
    <property type="protein sequence ID" value="KAJ7328596.1"/>
    <property type="molecule type" value="Genomic_DNA"/>
</dbReference>
<evidence type="ECO:0000256" key="6">
    <source>
        <dbReference type="ARBA" id="ARBA00022741"/>
    </source>
</evidence>
<dbReference type="PROSITE" id="PS50011">
    <property type="entry name" value="PROTEIN_KINASE_DOM"/>
    <property type="match status" value="1"/>
</dbReference>
<dbReference type="Pfam" id="PF00069">
    <property type="entry name" value="Pkinase"/>
    <property type="match status" value="1"/>
</dbReference>
<evidence type="ECO:0000256" key="4">
    <source>
        <dbReference type="ARBA" id="ARBA00022527"/>
    </source>
</evidence>
<sequence>MKRSRQSSCENQENCPQLVAEEKISSAKRRKVAVAPCPSEKPRALQRGCFSEGRPKASSRKRRKPRLAWSESDKYSVKRKSRITEDYQLLDSKVTHWLNKNKDEPKNYSLASSGSSVYLPERPESCRLEFLKELCSDNHLAKYDLGDVIGCGSFGQVIAATRKADYMPVAIKFVAKESVREFKELNGQRIPAEAYLQNKAQHHHVIKIIEIFTTEDHYVYVMERPEVCKDLFDVLQVKVILSEKEARRYLAQVLEANISCEENGVIHRDLKPENILLDMRNDEIKLIDFGLASEVQDEPFNKFRGTNAYTPPEYFRTGRYDGCQGTVWQMGILLVEILSPVMAFDQPEQALKMEPRIPEQLSPGNECECCSITDVHGLKYKHGEWGNQLYRKVRK</sequence>
<evidence type="ECO:0000313" key="16">
    <source>
        <dbReference type="EMBL" id="KAJ7328596.1"/>
    </source>
</evidence>
<name>A0A9X0CDZ0_9CNID</name>
<dbReference type="InterPro" id="IPR000719">
    <property type="entry name" value="Prot_kinase_dom"/>
</dbReference>
<dbReference type="Gene3D" id="1.10.510.10">
    <property type="entry name" value="Transferase(Phosphotransferase) domain 1"/>
    <property type="match status" value="1"/>
</dbReference>
<keyword evidence="8 12" id="KW-0067">ATP-binding</keyword>
<dbReference type="GO" id="GO:0004674">
    <property type="term" value="F:protein serine/threonine kinase activity"/>
    <property type="evidence" value="ECO:0007669"/>
    <property type="project" value="UniProtKB-KW"/>
</dbReference>
<feature type="domain" description="Protein kinase" evidence="15">
    <location>
        <begin position="143"/>
        <end position="395"/>
    </location>
</feature>
<dbReference type="OrthoDB" id="193931at2759"/>
<keyword evidence="5 16" id="KW-0808">Transferase</keyword>
<dbReference type="EC" id="2.7.11.1" evidence="2"/>
<evidence type="ECO:0000256" key="5">
    <source>
        <dbReference type="ARBA" id="ARBA00022679"/>
    </source>
</evidence>
<comment type="subcellular location">
    <subcellularLocation>
        <location evidence="1">Host cytoplasm</location>
    </subcellularLocation>
</comment>
<dbReference type="PROSITE" id="PS00108">
    <property type="entry name" value="PROTEIN_KINASE_ST"/>
    <property type="match status" value="1"/>
</dbReference>
<accession>A0A9X0CDZ0</accession>
<proteinExistence type="inferred from homology"/>
<keyword evidence="6 12" id="KW-0547">Nucleotide-binding</keyword>
<gene>
    <name evidence="16" type="primary">PIM3_1</name>
    <name evidence="16" type="ORF">OS493_024517</name>
</gene>
<dbReference type="InterPro" id="IPR017441">
    <property type="entry name" value="Protein_kinase_ATP_BS"/>
</dbReference>
<dbReference type="SMART" id="SM00220">
    <property type="entry name" value="S_TKc"/>
    <property type="match status" value="1"/>
</dbReference>
<feature type="binding site" evidence="12">
    <location>
        <position position="176"/>
    </location>
    <ligand>
        <name>ATP</name>
        <dbReference type="ChEBI" id="CHEBI:30616"/>
    </ligand>
</feature>
<reference evidence="16" key="1">
    <citation type="submission" date="2023-01" db="EMBL/GenBank/DDBJ databases">
        <title>Genome assembly of the deep-sea coral Lophelia pertusa.</title>
        <authorList>
            <person name="Herrera S."/>
            <person name="Cordes E."/>
        </authorList>
    </citation>
    <scope>NUCLEOTIDE SEQUENCE</scope>
    <source>
        <strain evidence="16">USNM1676648</strain>
        <tissue evidence="16">Polyp</tissue>
    </source>
</reference>
<dbReference type="AlphaFoldDB" id="A0A9X0CDZ0"/>
<dbReference type="GO" id="GO:0005524">
    <property type="term" value="F:ATP binding"/>
    <property type="evidence" value="ECO:0007669"/>
    <property type="project" value="UniProtKB-UniRule"/>
</dbReference>
<evidence type="ECO:0000256" key="7">
    <source>
        <dbReference type="ARBA" id="ARBA00022777"/>
    </source>
</evidence>
<dbReference type="PROSITE" id="PS00107">
    <property type="entry name" value="PROTEIN_KINASE_ATP"/>
    <property type="match status" value="1"/>
</dbReference>
<evidence type="ECO:0000256" key="12">
    <source>
        <dbReference type="PROSITE-ProRule" id="PRU10141"/>
    </source>
</evidence>
<evidence type="ECO:0000256" key="8">
    <source>
        <dbReference type="ARBA" id="ARBA00022840"/>
    </source>
</evidence>
<comment type="catalytic activity">
    <reaction evidence="11">
        <text>L-seryl-[protein] + ATP = O-phospho-L-seryl-[protein] + ADP + H(+)</text>
        <dbReference type="Rhea" id="RHEA:17989"/>
        <dbReference type="Rhea" id="RHEA-COMP:9863"/>
        <dbReference type="Rhea" id="RHEA-COMP:11604"/>
        <dbReference type="ChEBI" id="CHEBI:15378"/>
        <dbReference type="ChEBI" id="CHEBI:29999"/>
        <dbReference type="ChEBI" id="CHEBI:30616"/>
        <dbReference type="ChEBI" id="CHEBI:83421"/>
        <dbReference type="ChEBI" id="CHEBI:456216"/>
        <dbReference type="EC" id="2.7.11.1"/>
    </reaction>
</comment>
<keyword evidence="7 16" id="KW-0418">Kinase</keyword>